<evidence type="ECO:0000313" key="9">
    <source>
        <dbReference type="EMBL" id="RPF53928.1"/>
    </source>
</evidence>
<dbReference type="GO" id="GO:0016301">
    <property type="term" value="F:kinase activity"/>
    <property type="evidence" value="ECO:0007669"/>
    <property type="project" value="UniProtKB-KW"/>
</dbReference>
<dbReference type="OrthoDB" id="9778478at2"/>
<comment type="similarity">
    <text evidence="1">Belongs to the four-carbon acid sugar kinase family.</text>
</comment>
<dbReference type="InterPro" id="IPR010737">
    <property type="entry name" value="4-carb_acid_sugar_kinase_N"/>
</dbReference>
<evidence type="ECO:0000256" key="1">
    <source>
        <dbReference type="ARBA" id="ARBA00005715"/>
    </source>
</evidence>
<feature type="domain" description="Four-carbon acid sugar kinase N-terminal" evidence="7">
    <location>
        <begin position="5"/>
        <end position="220"/>
    </location>
</feature>
<gene>
    <name evidence="9" type="ORF">EDC24_1113</name>
</gene>
<dbReference type="AlphaFoldDB" id="A0A3N5BVV2"/>
<protein>
    <submittedName>
        <fullName evidence="9">Uncharacterized protein YgbK (DUF1537 family)</fullName>
    </submittedName>
</protein>
<comment type="caution">
    <text evidence="9">The sequence shown here is derived from an EMBL/GenBank/DDBJ whole genome shotgun (WGS) entry which is preliminary data.</text>
</comment>
<dbReference type="GO" id="GO:0005524">
    <property type="term" value="F:ATP binding"/>
    <property type="evidence" value="ECO:0007669"/>
    <property type="project" value="UniProtKB-KW"/>
</dbReference>
<dbReference type="Proteomes" id="UP000276443">
    <property type="component" value="Unassembled WGS sequence"/>
</dbReference>
<dbReference type="Gene3D" id="3.40.980.20">
    <property type="entry name" value="Four-carbon acid sugar kinase, nucleotide binding domain"/>
    <property type="match status" value="1"/>
</dbReference>
<feature type="domain" description="Four-carbon acid sugar kinase nucleotide binding" evidence="8">
    <location>
        <begin position="245"/>
        <end position="406"/>
    </location>
</feature>
<dbReference type="InterPro" id="IPR042213">
    <property type="entry name" value="NBD_C_sf"/>
</dbReference>
<keyword evidence="10" id="KW-1185">Reference proteome</keyword>
<evidence type="ECO:0000256" key="5">
    <source>
        <dbReference type="ARBA" id="ARBA00022840"/>
    </source>
</evidence>
<evidence type="ECO:0000256" key="6">
    <source>
        <dbReference type="ARBA" id="ARBA00023277"/>
    </source>
</evidence>
<dbReference type="InterPro" id="IPR037051">
    <property type="entry name" value="4-carb_acid_sugar_kinase_N_sf"/>
</dbReference>
<evidence type="ECO:0000259" key="7">
    <source>
        <dbReference type="Pfam" id="PF07005"/>
    </source>
</evidence>
<keyword evidence="2" id="KW-0808">Transferase</keyword>
<dbReference type="EMBL" id="RKRF01000008">
    <property type="protein sequence ID" value="RPF53928.1"/>
    <property type="molecule type" value="Genomic_DNA"/>
</dbReference>
<evidence type="ECO:0000256" key="2">
    <source>
        <dbReference type="ARBA" id="ARBA00022679"/>
    </source>
</evidence>
<evidence type="ECO:0000313" key="10">
    <source>
        <dbReference type="Proteomes" id="UP000276443"/>
    </source>
</evidence>
<organism evidence="9 10">
    <name type="scientific">Aquisalibacillus elongatus</name>
    <dbReference type="NCBI Taxonomy" id="485577"/>
    <lineage>
        <taxon>Bacteria</taxon>
        <taxon>Bacillati</taxon>
        <taxon>Bacillota</taxon>
        <taxon>Bacilli</taxon>
        <taxon>Bacillales</taxon>
        <taxon>Bacillaceae</taxon>
        <taxon>Aquisalibacillus</taxon>
    </lineage>
</organism>
<dbReference type="SUPFAM" id="SSF142764">
    <property type="entry name" value="YgbK-like"/>
    <property type="match status" value="1"/>
</dbReference>
<evidence type="ECO:0000256" key="3">
    <source>
        <dbReference type="ARBA" id="ARBA00022741"/>
    </source>
</evidence>
<dbReference type="Gene3D" id="3.40.50.10840">
    <property type="entry name" value="Putative sugar-binding, N-terminal domain"/>
    <property type="match status" value="1"/>
</dbReference>
<name>A0A3N5BVV2_9BACI</name>
<keyword evidence="6" id="KW-0119">Carbohydrate metabolism</keyword>
<keyword evidence="5" id="KW-0067">ATP-binding</keyword>
<keyword evidence="3" id="KW-0547">Nucleotide-binding</keyword>
<dbReference type="Pfam" id="PF07005">
    <property type="entry name" value="SBD_N"/>
    <property type="match status" value="1"/>
</dbReference>
<dbReference type="RefSeq" id="WP_124220512.1">
    <property type="nucleotide sequence ID" value="NZ_RKRF01000008.1"/>
</dbReference>
<dbReference type="InterPro" id="IPR031475">
    <property type="entry name" value="NBD_C"/>
</dbReference>
<dbReference type="Pfam" id="PF17042">
    <property type="entry name" value="NBD_C"/>
    <property type="match status" value="1"/>
</dbReference>
<evidence type="ECO:0000256" key="4">
    <source>
        <dbReference type="ARBA" id="ARBA00022777"/>
    </source>
</evidence>
<evidence type="ECO:0000259" key="8">
    <source>
        <dbReference type="Pfam" id="PF17042"/>
    </source>
</evidence>
<sequence length="421" mass="46102">MKNYLGIIADDFTGANDTGIQLSKKGYSTQVLVDLPQGQIDQQAQVTIVDTDTRAASEHDAQQMIKKIASFLERNQINEFYKKVDSTLRGQVGAEIAALEKELNPDVVVIAPAYPSLGRITSGGVHYVDGQPVADTEFGRDPKTPVTESHIVELLKPYAQGRMAQFTSGDDLDVVKSEMDAGHTWFVCDVEKDDDLQSISNVFSSLDLNVLWVGSAGLIEYIDFDLEIEGSVTEYLPSDASSQVLTVSGSLSQKTRSQLESLSHADHVQTLEINPIDLLNGNLDQLDMNELSKNQDILLYVDSNQTNIEETNRYREEHGLTKEEVGNTISKGLAVLANELIDHFSIHHMILTGGDTAKAVCSELGISVLELVKELETGIPLGRAQLNGSDQWIVTKAGGFGNEQSLVHATNFLKGMKQHDE</sequence>
<reference evidence="9 10" key="1">
    <citation type="submission" date="2018-11" db="EMBL/GenBank/DDBJ databases">
        <title>Genomic Encyclopedia of Type Strains, Phase IV (KMG-IV): sequencing the most valuable type-strain genomes for metagenomic binning, comparative biology and taxonomic classification.</title>
        <authorList>
            <person name="Goeker M."/>
        </authorList>
    </citation>
    <scope>NUCLEOTIDE SEQUENCE [LARGE SCALE GENOMIC DNA]</scope>
    <source>
        <strain evidence="9 10">DSM 18090</strain>
    </source>
</reference>
<accession>A0A3N5BVV2</accession>
<proteinExistence type="inferred from homology"/>
<keyword evidence="4" id="KW-0418">Kinase</keyword>